<evidence type="ECO:0000256" key="2">
    <source>
        <dbReference type="SAM" id="SignalP"/>
    </source>
</evidence>
<dbReference type="SMART" id="SM00318">
    <property type="entry name" value="SNc"/>
    <property type="match status" value="1"/>
</dbReference>
<reference evidence="4" key="1">
    <citation type="journal article" date="2021" name="Sci. Rep.">
        <title>Diploid genomic architecture of Nitzschia inconspicua, an elite biomass production diatom.</title>
        <authorList>
            <person name="Oliver A."/>
            <person name="Podell S."/>
            <person name="Pinowska A."/>
            <person name="Traller J.C."/>
            <person name="Smith S.R."/>
            <person name="McClure R."/>
            <person name="Beliaev A."/>
            <person name="Bohutskyi P."/>
            <person name="Hill E.A."/>
            <person name="Rabines A."/>
            <person name="Zheng H."/>
            <person name="Allen L.Z."/>
            <person name="Kuo A."/>
            <person name="Grigoriev I.V."/>
            <person name="Allen A.E."/>
            <person name="Hazlebeck D."/>
            <person name="Allen E.E."/>
        </authorList>
    </citation>
    <scope>NUCLEOTIDE SEQUENCE</scope>
    <source>
        <strain evidence="4">Hildebrandi</strain>
    </source>
</reference>
<keyword evidence="2" id="KW-0732">Signal</keyword>
<proteinExistence type="predicted"/>
<dbReference type="PROSITE" id="PS50830">
    <property type="entry name" value="TNASE_3"/>
    <property type="match status" value="1"/>
</dbReference>
<feature type="signal peptide" evidence="2">
    <location>
        <begin position="1"/>
        <end position="17"/>
    </location>
</feature>
<protein>
    <submittedName>
        <fullName evidence="4">SNase-like nuclease</fullName>
    </submittedName>
</protein>
<keyword evidence="5" id="KW-1185">Reference proteome</keyword>
<reference evidence="4" key="2">
    <citation type="submission" date="2021-04" db="EMBL/GenBank/DDBJ databases">
        <authorList>
            <person name="Podell S."/>
        </authorList>
    </citation>
    <scope>NUCLEOTIDE SEQUENCE</scope>
    <source>
        <strain evidence="4">Hildebrandi</strain>
    </source>
</reference>
<feature type="chain" id="PRO_5039896216" evidence="2">
    <location>
        <begin position="18"/>
        <end position="226"/>
    </location>
</feature>
<accession>A0A9K3Q2S0</accession>
<evidence type="ECO:0000256" key="1">
    <source>
        <dbReference type="SAM" id="MobiDB-lite"/>
    </source>
</evidence>
<gene>
    <name evidence="4" type="ORF">IV203_028894</name>
</gene>
<dbReference type="PANTHER" id="PTHR12302:SF3">
    <property type="entry name" value="SERINE_THREONINE-PROTEIN KINASE 31"/>
    <property type="match status" value="1"/>
</dbReference>
<sequence>MIVLGNVVSTSVLMASAIFFAPPQLDTVADVPSRYFSEQHSIFGRVERVIDGDTLRLRHCRNRYFCENRLRDGLPRKIYDSTLSIRLYGIDCPELQKRSTDPPSQPFAEEAKQVTSDLVLGKTVKVTLLKKDQYGRALAMVETPRNRFVPFLGRQDLSEELVRRGLATIYTGGGAQYNGNRDVLETKLKQAQRRKLGMWSLGDEQRMSPAEFKRQQRAAKYATVTP</sequence>
<comment type="caution">
    <text evidence="4">The sequence shown here is derived from an EMBL/GenBank/DDBJ whole genome shotgun (WGS) entry which is preliminary data.</text>
</comment>
<dbReference type="GO" id="GO:0005737">
    <property type="term" value="C:cytoplasm"/>
    <property type="evidence" value="ECO:0007669"/>
    <property type="project" value="TreeGrafter"/>
</dbReference>
<dbReference type="OrthoDB" id="430293at2759"/>
<evidence type="ECO:0000259" key="3">
    <source>
        <dbReference type="PROSITE" id="PS50830"/>
    </source>
</evidence>
<feature type="domain" description="TNase-like" evidence="3">
    <location>
        <begin position="40"/>
        <end position="201"/>
    </location>
</feature>
<name>A0A9K3Q2S0_9STRA</name>
<dbReference type="Pfam" id="PF00565">
    <property type="entry name" value="SNase"/>
    <property type="match status" value="1"/>
</dbReference>
<dbReference type="AlphaFoldDB" id="A0A9K3Q2S0"/>
<dbReference type="Proteomes" id="UP000693970">
    <property type="component" value="Unassembled WGS sequence"/>
</dbReference>
<evidence type="ECO:0000313" key="4">
    <source>
        <dbReference type="EMBL" id="KAG7366224.1"/>
    </source>
</evidence>
<organism evidence="4 5">
    <name type="scientific">Nitzschia inconspicua</name>
    <dbReference type="NCBI Taxonomy" id="303405"/>
    <lineage>
        <taxon>Eukaryota</taxon>
        <taxon>Sar</taxon>
        <taxon>Stramenopiles</taxon>
        <taxon>Ochrophyta</taxon>
        <taxon>Bacillariophyta</taxon>
        <taxon>Bacillariophyceae</taxon>
        <taxon>Bacillariophycidae</taxon>
        <taxon>Bacillariales</taxon>
        <taxon>Bacillariaceae</taxon>
        <taxon>Nitzschia</taxon>
    </lineage>
</organism>
<dbReference type="PANTHER" id="PTHR12302">
    <property type="entry name" value="EBNA2 BINDING PROTEIN P100"/>
    <property type="match status" value="1"/>
</dbReference>
<feature type="region of interest" description="Disordered" evidence="1">
    <location>
        <begin position="207"/>
        <end position="226"/>
    </location>
</feature>
<dbReference type="EMBL" id="JAGRRH010000007">
    <property type="protein sequence ID" value="KAG7366224.1"/>
    <property type="molecule type" value="Genomic_DNA"/>
</dbReference>
<dbReference type="InterPro" id="IPR016071">
    <property type="entry name" value="Staphylococal_nuclease_OB-fold"/>
</dbReference>
<evidence type="ECO:0000313" key="5">
    <source>
        <dbReference type="Proteomes" id="UP000693970"/>
    </source>
</evidence>